<keyword evidence="3" id="KW-1185">Reference proteome</keyword>
<sequence>MVVLGAVAAVIGLVLLLVPSGQASFGWFAYAPLSNTTFFPPFVQLSPHSQIGSARSWECGHLTFAAASPQGERLSDMSKRHGASGMVQSGAMSSASRMRKYRLRLRIS</sequence>
<comment type="caution">
    <text evidence="2">The sequence shown here is derived from an EMBL/GenBank/DDBJ whole genome shotgun (WGS) entry which is preliminary data.</text>
</comment>
<name>A0A4R9AIU4_9MICO</name>
<dbReference type="Proteomes" id="UP000298170">
    <property type="component" value="Unassembled WGS sequence"/>
</dbReference>
<organism evidence="2 3">
    <name type="scientific">Cryobacterium suzukii</name>
    <dbReference type="NCBI Taxonomy" id="1259198"/>
    <lineage>
        <taxon>Bacteria</taxon>
        <taxon>Bacillati</taxon>
        <taxon>Actinomycetota</taxon>
        <taxon>Actinomycetes</taxon>
        <taxon>Micrococcales</taxon>
        <taxon>Microbacteriaceae</taxon>
        <taxon>Cryobacterium</taxon>
    </lineage>
</organism>
<evidence type="ECO:0000256" key="1">
    <source>
        <dbReference type="SAM" id="MobiDB-lite"/>
    </source>
</evidence>
<feature type="compositionally biased region" description="Polar residues" evidence="1">
    <location>
        <begin position="86"/>
        <end position="96"/>
    </location>
</feature>
<dbReference type="OrthoDB" id="4953325at2"/>
<proteinExistence type="predicted"/>
<protein>
    <submittedName>
        <fullName evidence="2">Uncharacterized protein</fullName>
    </submittedName>
</protein>
<gene>
    <name evidence="2" type="ORF">E3T39_01895</name>
</gene>
<feature type="region of interest" description="Disordered" evidence="1">
    <location>
        <begin position="70"/>
        <end position="97"/>
    </location>
</feature>
<dbReference type="EMBL" id="SOHJ01000002">
    <property type="protein sequence ID" value="TFD62715.1"/>
    <property type="molecule type" value="Genomic_DNA"/>
</dbReference>
<accession>A0A4R9AIU4</accession>
<dbReference type="AlphaFoldDB" id="A0A4R9AIU4"/>
<reference evidence="2 3" key="1">
    <citation type="submission" date="2019-03" db="EMBL/GenBank/DDBJ databases">
        <title>Genomics of glacier-inhabiting Cryobacterium strains.</title>
        <authorList>
            <person name="Liu Q."/>
            <person name="Xin Y.-H."/>
        </authorList>
    </citation>
    <scope>NUCLEOTIDE SEQUENCE [LARGE SCALE GENOMIC DNA]</scope>
    <source>
        <strain evidence="2 3">Sr39</strain>
    </source>
</reference>
<evidence type="ECO:0000313" key="3">
    <source>
        <dbReference type="Proteomes" id="UP000298170"/>
    </source>
</evidence>
<evidence type="ECO:0000313" key="2">
    <source>
        <dbReference type="EMBL" id="TFD62715.1"/>
    </source>
</evidence>